<organism evidence="5 6">
    <name type="scientific">Ferrovibrio xuzhouensis</name>
    <dbReference type="NCBI Taxonomy" id="1576914"/>
    <lineage>
        <taxon>Bacteria</taxon>
        <taxon>Pseudomonadati</taxon>
        <taxon>Pseudomonadota</taxon>
        <taxon>Alphaproteobacteria</taxon>
        <taxon>Rhodospirillales</taxon>
        <taxon>Rhodospirillaceae</taxon>
        <taxon>Ferrovibrio</taxon>
    </lineage>
</organism>
<dbReference type="SMART" id="SM00347">
    <property type="entry name" value="HTH_MARR"/>
    <property type="match status" value="1"/>
</dbReference>
<dbReference type="InterPro" id="IPR036388">
    <property type="entry name" value="WH-like_DNA-bd_sf"/>
</dbReference>
<dbReference type="InterPro" id="IPR036390">
    <property type="entry name" value="WH_DNA-bd_sf"/>
</dbReference>
<dbReference type="PANTHER" id="PTHR33164">
    <property type="entry name" value="TRANSCRIPTIONAL REGULATOR, MARR FAMILY"/>
    <property type="match status" value="1"/>
</dbReference>
<sequence length="182" mass="20061">MAQRVIVLLDRLSRLTRELQFVDGLNPAQWEALRYLATANKYSRSPTALAEYLGATKGTVSQTLIALESKGLITRCKKTCDRRQVDLCLTDAGEAMLAKDPMRTLERAAGEMASELGPQMVKGLTRLLHDLQNRHQVADFGVCQDCSLYCVNETAEGQCGSTGETIATVEKTKICVNYKTTN</sequence>
<gene>
    <name evidence="5" type="ORF">ACFOOQ_13985</name>
</gene>
<dbReference type="InterPro" id="IPR000835">
    <property type="entry name" value="HTH_MarR-typ"/>
</dbReference>
<evidence type="ECO:0000259" key="4">
    <source>
        <dbReference type="PROSITE" id="PS50995"/>
    </source>
</evidence>
<dbReference type="InterPro" id="IPR023187">
    <property type="entry name" value="Tscrpt_reg_MarR-type_CS"/>
</dbReference>
<dbReference type="InterPro" id="IPR039422">
    <property type="entry name" value="MarR/SlyA-like"/>
</dbReference>
<evidence type="ECO:0000313" key="6">
    <source>
        <dbReference type="Proteomes" id="UP001595711"/>
    </source>
</evidence>
<dbReference type="Proteomes" id="UP001595711">
    <property type="component" value="Unassembled WGS sequence"/>
</dbReference>
<dbReference type="Pfam" id="PF12802">
    <property type="entry name" value="MarR_2"/>
    <property type="match status" value="1"/>
</dbReference>
<proteinExistence type="predicted"/>
<keyword evidence="6" id="KW-1185">Reference proteome</keyword>
<dbReference type="EMBL" id="JBHRYJ010000003">
    <property type="protein sequence ID" value="MFC3676663.1"/>
    <property type="molecule type" value="Genomic_DNA"/>
</dbReference>
<name>A0ABV7VKK1_9PROT</name>
<dbReference type="PROSITE" id="PS50995">
    <property type="entry name" value="HTH_MARR_2"/>
    <property type="match status" value="1"/>
</dbReference>
<dbReference type="PRINTS" id="PR00598">
    <property type="entry name" value="HTHMARR"/>
</dbReference>
<keyword evidence="2" id="KW-0238">DNA-binding</keyword>
<dbReference type="Gene3D" id="1.10.10.10">
    <property type="entry name" value="Winged helix-like DNA-binding domain superfamily/Winged helix DNA-binding domain"/>
    <property type="match status" value="1"/>
</dbReference>
<dbReference type="SUPFAM" id="SSF46785">
    <property type="entry name" value="Winged helix' DNA-binding domain"/>
    <property type="match status" value="1"/>
</dbReference>
<protein>
    <submittedName>
        <fullName evidence="5">MarR family winged helix-turn-helix transcriptional regulator</fullName>
    </submittedName>
</protein>
<keyword evidence="3" id="KW-0804">Transcription</keyword>
<dbReference type="PANTHER" id="PTHR33164:SF43">
    <property type="entry name" value="HTH-TYPE TRANSCRIPTIONAL REPRESSOR YETL"/>
    <property type="match status" value="1"/>
</dbReference>
<accession>A0ABV7VKK1</accession>
<keyword evidence="1" id="KW-0805">Transcription regulation</keyword>
<evidence type="ECO:0000256" key="1">
    <source>
        <dbReference type="ARBA" id="ARBA00023015"/>
    </source>
</evidence>
<feature type="domain" description="HTH marR-type" evidence="4">
    <location>
        <begin position="1"/>
        <end position="133"/>
    </location>
</feature>
<evidence type="ECO:0000313" key="5">
    <source>
        <dbReference type="EMBL" id="MFC3676663.1"/>
    </source>
</evidence>
<comment type="caution">
    <text evidence="5">The sequence shown here is derived from an EMBL/GenBank/DDBJ whole genome shotgun (WGS) entry which is preliminary data.</text>
</comment>
<dbReference type="PROSITE" id="PS01117">
    <property type="entry name" value="HTH_MARR_1"/>
    <property type="match status" value="1"/>
</dbReference>
<dbReference type="RefSeq" id="WP_379727715.1">
    <property type="nucleotide sequence ID" value="NZ_JBHRYJ010000003.1"/>
</dbReference>
<reference evidence="6" key="1">
    <citation type="journal article" date="2019" name="Int. J. Syst. Evol. Microbiol.">
        <title>The Global Catalogue of Microorganisms (GCM) 10K type strain sequencing project: providing services to taxonomists for standard genome sequencing and annotation.</title>
        <authorList>
            <consortium name="The Broad Institute Genomics Platform"/>
            <consortium name="The Broad Institute Genome Sequencing Center for Infectious Disease"/>
            <person name="Wu L."/>
            <person name="Ma J."/>
        </authorList>
    </citation>
    <scope>NUCLEOTIDE SEQUENCE [LARGE SCALE GENOMIC DNA]</scope>
    <source>
        <strain evidence="6">KCTC 42182</strain>
    </source>
</reference>
<evidence type="ECO:0000256" key="2">
    <source>
        <dbReference type="ARBA" id="ARBA00023125"/>
    </source>
</evidence>
<evidence type="ECO:0000256" key="3">
    <source>
        <dbReference type="ARBA" id="ARBA00023163"/>
    </source>
</evidence>